<dbReference type="InterPro" id="IPR015943">
    <property type="entry name" value="WD40/YVTN_repeat-like_dom_sf"/>
</dbReference>
<dbReference type="InterPro" id="IPR005108">
    <property type="entry name" value="HELP"/>
</dbReference>
<dbReference type="EMBL" id="GG662712">
    <property type="protein sequence ID" value="EAR94433.2"/>
    <property type="molecule type" value="Genomic_DNA"/>
</dbReference>
<dbReference type="Pfam" id="PF03451">
    <property type="entry name" value="HELP"/>
    <property type="match status" value="1"/>
</dbReference>
<dbReference type="SMART" id="SM00320">
    <property type="entry name" value="WD40"/>
    <property type="match status" value="8"/>
</dbReference>
<evidence type="ECO:0000256" key="3">
    <source>
        <dbReference type="ARBA" id="ARBA00022737"/>
    </source>
</evidence>
<dbReference type="PANTHER" id="PTHR13720:SF33">
    <property type="entry name" value="HELP DOMAIN-CONTAINING PROTEIN"/>
    <property type="match status" value="1"/>
</dbReference>
<protein>
    <submittedName>
        <fullName evidence="7">HELP domain protein</fullName>
    </submittedName>
</protein>
<evidence type="ECO:0000256" key="2">
    <source>
        <dbReference type="ARBA" id="ARBA00022574"/>
    </source>
</evidence>
<proteinExistence type="inferred from homology"/>
<dbReference type="InterPro" id="IPR001680">
    <property type="entry name" value="WD40_rpt"/>
</dbReference>
<dbReference type="InterPro" id="IPR055439">
    <property type="entry name" value="Beta-prop_EML_1st"/>
</dbReference>
<dbReference type="AlphaFoldDB" id="Q23D99"/>
<dbReference type="Pfam" id="PF23414">
    <property type="entry name" value="Beta-prop_EML_2"/>
    <property type="match status" value="1"/>
</dbReference>
<keyword evidence="2" id="KW-0853">WD repeat</keyword>
<keyword evidence="3" id="KW-0677">Repeat</keyword>
<dbReference type="SUPFAM" id="SSF50998">
    <property type="entry name" value="Quinoprotein alcohol dehydrogenase-like"/>
    <property type="match status" value="1"/>
</dbReference>
<evidence type="ECO:0000259" key="6">
    <source>
        <dbReference type="Pfam" id="PF23414"/>
    </source>
</evidence>
<dbReference type="KEGG" id="tet:TTHERM_00048910"/>
<comment type="similarity">
    <text evidence="1">Belongs to the WD repeat EMAP family.</text>
</comment>
<dbReference type="Gene3D" id="2.130.10.10">
    <property type="entry name" value="YVTN repeat-like/Quinoprotein amine dehydrogenase"/>
    <property type="match status" value="2"/>
</dbReference>
<feature type="region of interest" description="Disordered" evidence="4">
    <location>
        <begin position="1"/>
        <end position="26"/>
    </location>
</feature>
<feature type="domain" description="EML-like second beta-propeller" evidence="6">
    <location>
        <begin position="416"/>
        <end position="703"/>
    </location>
</feature>
<evidence type="ECO:0000256" key="4">
    <source>
        <dbReference type="SAM" id="MobiDB-lite"/>
    </source>
</evidence>
<gene>
    <name evidence="7" type="ORF">TTHERM_00048910</name>
</gene>
<accession>Q23D99</accession>
<dbReference type="Proteomes" id="UP000009168">
    <property type="component" value="Unassembled WGS sequence"/>
</dbReference>
<feature type="compositionally biased region" description="Acidic residues" evidence="4">
    <location>
        <begin position="17"/>
        <end position="26"/>
    </location>
</feature>
<dbReference type="InParanoid" id="Q23D99"/>
<sequence length="705" mass="77993">MGCGTSTGNNQVKEPDAYEGGEVDEDLELEFGKTKLDKAGNQINKYETKDQKPEEDNGLFELENNPEAEKFMAVKPWIGALKAPSNPPQIDPSAPSTKLQLEYINGYKCEDCRSNLYYTCDQGKVVYFSAAVGIVLDINANKQEFFGAGQVGEIEGHNDDIESLDICPQRKLVVTGQRGPNPLVLVWNCQTMEIVARLQLGRGNRAAKCVKFSKDGKQVFVTDEHNDHNVHVFDIATQQKIASNKTGGDPIMDMDTSNGTYKCAVAGKRGLIFFETGPGFINSSKGLYGATERVDMLSIKFFEDGNRCISGSINGSIYIWNGKQASKMIRAHQGAIHVINIVSNQIFSSGAKDKKLKVFDATTLTQKQEYDLPNYAKAIDYSNDQILVGTRNGQILQISQNDVKTLMNGHFTGETWGLDVDIATGKVISTGDDNKIIVFDPVKNTVEAEGIVNPQAGAKPKIGGASTLSLYPPNQCSRAVAINPLNGHIAIASNYGDLSIRKGIKNINDKIFEQRISNEWIEVLQYSPNGQFLAVGSHDNNIYIFNVNDNYTKTAVCKGHQSFITSLDWSRDGQFIQSNCGAYEYLFFNAMDGQQLTAGASQLRDEKWQTFTCKIGWPVQGVFPPCTDGSHVNGVSRSHDESIISTSDDWGFVNLYRNPCLKSHKALSYRAHSSHVVRVKFDKNDQYLYSVGGYDKCLMKWKLIH</sequence>
<dbReference type="Pfam" id="PF23409">
    <property type="entry name" value="Beta-prop_EML"/>
    <property type="match status" value="1"/>
</dbReference>
<dbReference type="GO" id="GO:0008017">
    <property type="term" value="F:microtubule binding"/>
    <property type="evidence" value="ECO:0007669"/>
    <property type="project" value="TreeGrafter"/>
</dbReference>
<dbReference type="FunFam" id="2.130.10.10:FF:000320">
    <property type="entry name" value="echinoderm microtubule-associated protein-like 6"/>
    <property type="match status" value="1"/>
</dbReference>
<reference evidence="8" key="1">
    <citation type="journal article" date="2006" name="PLoS Biol.">
        <title>Macronuclear genome sequence of the ciliate Tetrahymena thermophila, a model eukaryote.</title>
        <authorList>
            <person name="Eisen J.A."/>
            <person name="Coyne R.S."/>
            <person name="Wu M."/>
            <person name="Wu D."/>
            <person name="Thiagarajan M."/>
            <person name="Wortman J.R."/>
            <person name="Badger J.H."/>
            <person name="Ren Q."/>
            <person name="Amedeo P."/>
            <person name="Jones K.M."/>
            <person name="Tallon L.J."/>
            <person name="Delcher A.L."/>
            <person name="Salzberg S.L."/>
            <person name="Silva J.C."/>
            <person name="Haas B.J."/>
            <person name="Majoros W.H."/>
            <person name="Farzad M."/>
            <person name="Carlton J.M."/>
            <person name="Smith R.K. Jr."/>
            <person name="Garg J."/>
            <person name="Pearlman R.E."/>
            <person name="Karrer K.M."/>
            <person name="Sun L."/>
            <person name="Manning G."/>
            <person name="Elde N.C."/>
            <person name="Turkewitz A.P."/>
            <person name="Asai D.J."/>
            <person name="Wilkes D.E."/>
            <person name="Wang Y."/>
            <person name="Cai H."/>
            <person name="Collins K."/>
            <person name="Stewart B.A."/>
            <person name="Lee S.R."/>
            <person name="Wilamowska K."/>
            <person name="Weinberg Z."/>
            <person name="Ruzzo W.L."/>
            <person name="Wloga D."/>
            <person name="Gaertig J."/>
            <person name="Frankel J."/>
            <person name="Tsao C.-C."/>
            <person name="Gorovsky M.A."/>
            <person name="Keeling P.J."/>
            <person name="Waller R.F."/>
            <person name="Patron N.J."/>
            <person name="Cherry J.M."/>
            <person name="Stover N.A."/>
            <person name="Krieger C.J."/>
            <person name="del Toro C."/>
            <person name="Ryder H.F."/>
            <person name="Williamson S.C."/>
            <person name="Barbeau R.A."/>
            <person name="Hamilton E.P."/>
            <person name="Orias E."/>
        </authorList>
    </citation>
    <scope>NUCLEOTIDE SEQUENCE [LARGE SCALE GENOMIC DNA]</scope>
    <source>
        <strain evidence="8">SB210</strain>
    </source>
</reference>
<feature type="compositionally biased region" description="Polar residues" evidence="4">
    <location>
        <begin position="1"/>
        <end position="12"/>
    </location>
</feature>
<feature type="domain" description="EML-like first beta-propeller" evidence="5">
    <location>
        <begin position="156"/>
        <end position="397"/>
    </location>
</feature>
<dbReference type="eggNOG" id="KOG2106">
    <property type="taxonomic scope" value="Eukaryota"/>
</dbReference>
<dbReference type="RefSeq" id="XP_001014787.2">
    <property type="nucleotide sequence ID" value="XM_001014787.2"/>
</dbReference>
<dbReference type="HOGENOM" id="CLU_381994_0_0_1"/>
<dbReference type="OrthoDB" id="47802at2759"/>
<evidence type="ECO:0000259" key="5">
    <source>
        <dbReference type="Pfam" id="PF23409"/>
    </source>
</evidence>
<dbReference type="InterPro" id="IPR050630">
    <property type="entry name" value="WD_repeat_EMAP"/>
</dbReference>
<dbReference type="InterPro" id="IPR011047">
    <property type="entry name" value="Quinoprotein_ADH-like_sf"/>
</dbReference>
<keyword evidence="8" id="KW-1185">Reference proteome</keyword>
<dbReference type="PANTHER" id="PTHR13720">
    <property type="entry name" value="WD-40 REPEAT PROTEIN"/>
    <property type="match status" value="1"/>
</dbReference>
<dbReference type="STRING" id="312017.Q23D99"/>
<dbReference type="InterPro" id="IPR055442">
    <property type="entry name" value="Beta-prop_EML-like_2nd"/>
</dbReference>
<dbReference type="GeneID" id="7839764"/>
<evidence type="ECO:0000313" key="7">
    <source>
        <dbReference type="EMBL" id="EAR94433.2"/>
    </source>
</evidence>
<name>Q23D99_TETTS</name>
<organism evidence="7 8">
    <name type="scientific">Tetrahymena thermophila (strain SB210)</name>
    <dbReference type="NCBI Taxonomy" id="312017"/>
    <lineage>
        <taxon>Eukaryota</taxon>
        <taxon>Sar</taxon>
        <taxon>Alveolata</taxon>
        <taxon>Ciliophora</taxon>
        <taxon>Intramacronucleata</taxon>
        <taxon>Oligohymenophorea</taxon>
        <taxon>Hymenostomatida</taxon>
        <taxon>Tetrahymenina</taxon>
        <taxon>Tetrahymenidae</taxon>
        <taxon>Tetrahymena</taxon>
    </lineage>
</organism>
<evidence type="ECO:0000313" key="8">
    <source>
        <dbReference type="Proteomes" id="UP000009168"/>
    </source>
</evidence>
<evidence type="ECO:0000256" key="1">
    <source>
        <dbReference type="ARBA" id="ARBA00006489"/>
    </source>
</evidence>